<dbReference type="AlphaFoldDB" id="A0A0P6WDQ5"/>
<organism evidence="2 3">
    <name type="scientific">Prosthecodimorpha hirschii</name>
    <dbReference type="NCBI Taxonomy" id="665126"/>
    <lineage>
        <taxon>Bacteria</taxon>
        <taxon>Pseudomonadati</taxon>
        <taxon>Pseudomonadota</taxon>
        <taxon>Alphaproteobacteria</taxon>
        <taxon>Hyphomicrobiales</taxon>
        <taxon>Ancalomicrobiaceae</taxon>
        <taxon>Prosthecodimorpha</taxon>
    </lineage>
</organism>
<sequence length="130" mass="14257">MTPLLDTHVLVFLANHNAGRLPAPMLDAIDSAVQSPRVSVASLWEIALKVRAGKLAIDIPPPALPIYCRDMGFVTLPIASEHVLTELDLLPPTRDPFDRLLLAQAQVEGLRLMTLDRALVDHPLAWRAEA</sequence>
<dbReference type="EMBL" id="LJYW01000001">
    <property type="protein sequence ID" value="KPL54606.1"/>
    <property type="molecule type" value="Genomic_DNA"/>
</dbReference>
<dbReference type="SUPFAM" id="SSF88723">
    <property type="entry name" value="PIN domain-like"/>
    <property type="match status" value="1"/>
</dbReference>
<evidence type="ECO:0000313" key="3">
    <source>
        <dbReference type="Proteomes" id="UP000048984"/>
    </source>
</evidence>
<dbReference type="OrthoDB" id="9798990at2"/>
<dbReference type="PANTHER" id="PTHR36173:SF2">
    <property type="entry name" value="RIBONUCLEASE VAPC16"/>
    <property type="match status" value="1"/>
</dbReference>
<name>A0A0P6WDQ5_9HYPH</name>
<keyword evidence="3" id="KW-1185">Reference proteome</keyword>
<dbReference type="InterPro" id="IPR041705">
    <property type="entry name" value="PIN_Sll0205"/>
</dbReference>
<dbReference type="InterPro" id="IPR052919">
    <property type="entry name" value="TA_system_RNase"/>
</dbReference>
<accession>A0A0P6WDQ5</accession>
<dbReference type="InterPro" id="IPR029060">
    <property type="entry name" value="PIN-like_dom_sf"/>
</dbReference>
<evidence type="ECO:0000259" key="1">
    <source>
        <dbReference type="Pfam" id="PF01850"/>
    </source>
</evidence>
<dbReference type="RefSeq" id="WP_054360773.1">
    <property type="nucleotide sequence ID" value="NZ_LJYW01000001.1"/>
</dbReference>
<dbReference type="PANTHER" id="PTHR36173">
    <property type="entry name" value="RIBONUCLEASE VAPC16-RELATED"/>
    <property type="match status" value="1"/>
</dbReference>
<proteinExistence type="predicted"/>
<feature type="domain" description="PIN" evidence="1">
    <location>
        <begin position="4"/>
        <end position="119"/>
    </location>
</feature>
<reference evidence="2 3" key="1">
    <citation type="submission" date="2015-09" db="EMBL/GenBank/DDBJ databases">
        <authorList>
            <person name="Jackson K.R."/>
            <person name="Lunt B.L."/>
            <person name="Fisher J.N.B."/>
            <person name="Gardner A.V."/>
            <person name="Bailey M.E."/>
            <person name="Deus L.M."/>
            <person name="Earl A.S."/>
            <person name="Gibby P.D."/>
            <person name="Hartmann K.A."/>
            <person name="Liu J.E."/>
            <person name="Manci A.M."/>
            <person name="Nielsen D.A."/>
            <person name="Solomon M.B."/>
            <person name="Breakwell D.P."/>
            <person name="Burnett S.H."/>
            <person name="Grose J.H."/>
        </authorList>
    </citation>
    <scope>NUCLEOTIDE SEQUENCE [LARGE SCALE GENOMIC DNA]</scope>
    <source>
        <strain evidence="2 3">16</strain>
    </source>
</reference>
<dbReference type="InterPro" id="IPR002716">
    <property type="entry name" value="PIN_dom"/>
</dbReference>
<evidence type="ECO:0000313" key="2">
    <source>
        <dbReference type="EMBL" id="KPL54606.1"/>
    </source>
</evidence>
<dbReference type="STRING" id="665126.ABB55_22230"/>
<gene>
    <name evidence="2" type="ORF">ABB55_22230</name>
</gene>
<dbReference type="Proteomes" id="UP000048984">
    <property type="component" value="Unassembled WGS sequence"/>
</dbReference>
<reference evidence="2 3" key="2">
    <citation type="submission" date="2015-10" db="EMBL/GenBank/DDBJ databases">
        <title>Draft Genome Sequence of Prosthecomicrobium hirschii ATCC 27832.</title>
        <authorList>
            <person name="Daniel J."/>
            <person name="Givan S.A."/>
            <person name="Brun Y.V."/>
            <person name="Brown P.J."/>
        </authorList>
    </citation>
    <scope>NUCLEOTIDE SEQUENCE [LARGE SCALE GENOMIC DNA]</scope>
    <source>
        <strain evidence="2 3">16</strain>
    </source>
</reference>
<dbReference type="Pfam" id="PF01850">
    <property type="entry name" value="PIN"/>
    <property type="match status" value="1"/>
</dbReference>
<comment type="caution">
    <text evidence="2">The sequence shown here is derived from an EMBL/GenBank/DDBJ whole genome shotgun (WGS) entry which is preliminary data.</text>
</comment>
<dbReference type="CDD" id="cd09872">
    <property type="entry name" value="PIN_Sll0205-like"/>
    <property type="match status" value="1"/>
</dbReference>
<protein>
    <recommendedName>
        <fullName evidence="1">PIN domain-containing protein</fullName>
    </recommendedName>
</protein>